<dbReference type="EMBL" id="CH476635">
    <property type="protein sequence ID" value="EDN94599.1"/>
    <property type="molecule type" value="Genomic_DNA"/>
</dbReference>
<protein>
    <submittedName>
        <fullName evidence="1">Uncharacterized protein</fullName>
    </submittedName>
</protein>
<organism evidence="1 2">
    <name type="scientific">Sclerotinia sclerotiorum (strain ATCC 18683 / 1980 / Ss-1)</name>
    <name type="common">White mold</name>
    <name type="synonym">Whetzelinia sclerotiorum</name>
    <dbReference type="NCBI Taxonomy" id="665079"/>
    <lineage>
        <taxon>Eukaryota</taxon>
        <taxon>Fungi</taxon>
        <taxon>Dikarya</taxon>
        <taxon>Ascomycota</taxon>
        <taxon>Pezizomycotina</taxon>
        <taxon>Leotiomycetes</taxon>
        <taxon>Helotiales</taxon>
        <taxon>Sclerotiniaceae</taxon>
        <taxon>Sclerotinia</taxon>
    </lineage>
</organism>
<keyword evidence="2" id="KW-1185">Reference proteome</keyword>
<gene>
    <name evidence="1" type="ORF">SS1G_10473</name>
</gene>
<evidence type="ECO:0000313" key="1">
    <source>
        <dbReference type="EMBL" id="EDN94599.1"/>
    </source>
</evidence>
<reference evidence="2" key="1">
    <citation type="journal article" date="2011" name="PLoS Genet.">
        <title>Genomic analysis of the necrotrophic fungal pathogens Sclerotinia sclerotiorum and Botrytis cinerea.</title>
        <authorList>
            <person name="Amselem J."/>
            <person name="Cuomo C.A."/>
            <person name="van Kan J.A."/>
            <person name="Viaud M."/>
            <person name="Benito E.P."/>
            <person name="Couloux A."/>
            <person name="Coutinho P.M."/>
            <person name="de Vries R.P."/>
            <person name="Dyer P.S."/>
            <person name="Fillinger S."/>
            <person name="Fournier E."/>
            <person name="Gout L."/>
            <person name="Hahn M."/>
            <person name="Kohn L."/>
            <person name="Lapalu N."/>
            <person name="Plummer K.M."/>
            <person name="Pradier J.M."/>
            <person name="Quevillon E."/>
            <person name="Sharon A."/>
            <person name="Simon A."/>
            <person name="ten Have A."/>
            <person name="Tudzynski B."/>
            <person name="Tudzynski P."/>
            <person name="Wincker P."/>
            <person name="Andrew M."/>
            <person name="Anthouard V."/>
            <person name="Beever R.E."/>
            <person name="Beffa R."/>
            <person name="Benoit I."/>
            <person name="Bouzid O."/>
            <person name="Brault B."/>
            <person name="Chen Z."/>
            <person name="Choquer M."/>
            <person name="Collemare J."/>
            <person name="Cotton P."/>
            <person name="Danchin E.G."/>
            <person name="Da Silva C."/>
            <person name="Gautier A."/>
            <person name="Giraud C."/>
            <person name="Giraud T."/>
            <person name="Gonzalez C."/>
            <person name="Grossetete S."/>
            <person name="Guldener U."/>
            <person name="Henrissat B."/>
            <person name="Howlett B.J."/>
            <person name="Kodira C."/>
            <person name="Kretschmer M."/>
            <person name="Lappartient A."/>
            <person name="Leroch M."/>
            <person name="Levis C."/>
            <person name="Mauceli E."/>
            <person name="Neuveglise C."/>
            <person name="Oeser B."/>
            <person name="Pearson M."/>
            <person name="Poulain J."/>
            <person name="Poussereau N."/>
            <person name="Quesneville H."/>
            <person name="Rascle C."/>
            <person name="Schumacher J."/>
            <person name="Segurens B."/>
            <person name="Sexton A."/>
            <person name="Silva E."/>
            <person name="Sirven C."/>
            <person name="Soanes D.M."/>
            <person name="Talbot N.J."/>
            <person name="Templeton M."/>
            <person name="Yandava C."/>
            <person name="Yarden O."/>
            <person name="Zeng Q."/>
            <person name="Rollins J.A."/>
            <person name="Lebrun M.H."/>
            <person name="Dickman M."/>
        </authorList>
    </citation>
    <scope>NUCLEOTIDE SEQUENCE [LARGE SCALE GENOMIC DNA]</scope>
    <source>
        <strain evidence="2">ATCC 18683 / 1980 / Ss-1</strain>
    </source>
</reference>
<dbReference type="KEGG" id="ssl:SS1G_10473"/>
<name>A7EYQ7_SCLS1</name>
<proteinExistence type="predicted"/>
<dbReference type="Proteomes" id="UP000001312">
    <property type="component" value="Unassembled WGS sequence"/>
</dbReference>
<evidence type="ECO:0000313" key="2">
    <source>
        <dbReference type="Proteomes" id="UP000001312"/>
    </source>
</evidence>
<dbReference type="AlphaFoldDB" id="A7EYQ7"/>
<sequence length="45" mass="5256">MVTQPCDCEMIQVMPPPFPCMASAYRAMLLWSIYRQYVDLGQELE</sequence>
<dbReference type="InParanoid" id="A7EYQ7"/>
<accession>A7EYQ7</accession>
<dbReference type="RefSeq" id="XP_001588925.1">
    <property type="nucleotide sequence ID" value="XM_001588875.1"/>
</dbReference>
<dbReference type="HOGENOM" id="CLU_3207897_0_0_1"/>
<dbReference type="GeneID" id="5484890"/>